<name>A0A9P1FJH7_9DINO</name>
<feature type="region of interest" description="Disordered" evidence="5">
    <location>
        <begin position="508"/>
        <end position="612"/>
    </location>
</feature>
<dbReference type="EMBL" id="CAMXCT020000413">
    <property type="protein sequence ID" value="CAL1131828.1"/>
    <property type="molecule type" value="Genomic_DNA"/>
</dbReference>
<reference evidence="7" key="1">
    <citation type="submission" date="2022-10" db="EMBL/GenBank/DDBJ databases">
        <authorList>
            <person name="Chen Y."/>
            <person name="Dougan E. K."/>
            <person name="Chan C."/>
            <person name="Rhodes N."/>
            <person name="Thang M."/>
        </authorList>
    </citation>
    <scope>NUCLEOTIDE SEQUENCE</scope>
</reference>
<keyword evidence="4 6" id="KW-0472">Membrane</keyword>
<reference evidence="8" key="2">
    <citation type="submission" date="2024-04" db="EMBL/GenBank/DDBJ databases">
        <authorList>
            <person name="Chen Y."/>
            <person name="Shah S."/>
            <person name="Dougan E. K."/>
            <person name="Thang M."/>
            <person name="Chan C."/>
        </authorList>
    </citation>
    <scope>NUCLEOTIDE SEQUENCE [LARGE SCALE GENOMIC DNA]</scope>
</reference>
<accession>A0A9P1FJH7</accession>
<keyword evidence="9" id="KW-1185">Reference proteome</keyword>
<keyword evidence="3 6" id="KW-1133">Transmembrane helix</keyword>
<proteinExistence type="predicted"/>
<evidence type="ECO:0000256" key="5">
    <source>
        <dbReference type="SAM" id="MobiDB-lite"/>
    </source>
</evidence>
<dbReference type="OrthoDB" id="420097at2759"/>
<evidence type="ECO:0000256" key="3">
    <source>
        <dbReference type="ARBA" id="ARBA00022989"/>
    </source>
</evidence>
<dbReference type="PANTHER" id="PTHR10231">
    <property type="entry name" value="NUCLEOTIDE-SUGAR TRANSMEMBRANE TRANSPORTER"/>
    <property type="match status" value="1"/>
</dbReference>
<dbReference type="AlphaFoldDB" id="A0A9P1FJH7"/>
<evidence type="ECO:0000256" key="1">
    <source>
        <dbReference type="ARBA" id="ARBA00004141"/>
    </source>
</evidence>
<evidence type="ECO:0000313" key="9">
    <source>
        <dbReference type="Proteomes" id="UP001152797"/>
    </source>
</evidence>
<protein>
    <submittedName>
        <fullName evidence="7">Uncharacterized protein</fullName>
    </submittedName>
</protein>
<evidence type="ECO:0000256" key="6">
    <source>
        <dbReference type="SAM" id="Phobius"/>
    </source>
</evidence>
<feature type="transmembrane region" description="Helical" evidence="6">
    <location>
        <begin position="95"/>
        <end position="115"/>
    </location>
</feature>
<feature type="compositionally biased region" description="Low complexity" evidence="5">
    <location>
        <begin position="545"/>
        <end position="557"/>
    </location>
</feature>
<dbReference type="InterPro" id="IPR007271">
    <property type="entry name" value="Nuc_sug_transpt"/>
</dbReference>
<dbReference type="EMBL" id="CAMXCT030000413">
    <property type="protein sequence ID" value="CAL4765765.1"/>
    <property type="molecule type" value="Genomic_DNA"/>
</dbReference>
<sequence>MKRSSFNMPFFHYIFQPKSAQLSSFSMEGVELVSRVLLVAGMSALLPNLKGGSLTKPFFDSQACHDAIASGASCQVCETKFKLCRGHYLYEPFTVVFFEAMATVVFGILAALCVLGTKRSLQLLFNWRSIRRVLPVGATYAIGDLMDLAAARNVSGTTLLVAAQLRLPLCALLRWILLGRGQTALQWLMLPVISLLCVGHVVHDLGDSVAAGTVGNEGSWIAASPDQLLVALPLILGKSLISCGGAVHAEYFLQSDAQEVPLSVTQVHFKSATMLGALIVAWAQGLLSSKILASSWDGHIFPHFPPGVQPGDARTPFFGGWDSDTWLLASCLIVNNFLVADQMRRLTSVAKYVAYAFGLVFSYLAQLHEGREFSPVQACSCFGIALVAVAYIATPAGVKDKKHETAEGLAPVLPPVPARAGPRGCQISCCEGVTWVHARGVGVASLRCKMGSGASAPSSLRGLSNDPAGLMALIDAERREKQWLANQYDLKCAEAVELRSQLEALQRAAQPPRCHEPSAPSAPSASNASSPAKSGCSVVYEGRESPSLSSPVSSPCSRGALRDRRGLQISLDTKPSVPTSKASGSEQQVAQPARRLSTGGLKVPPEGSQARHRNSVLGSDADLQFLGQLNTQVAKQHPMEVPPSPKRLLSQKTWATRPAMAGRLGQDSFPQYLIDLIATIFIHFSGYDVAICGI</sequence>
<evidence type="ECO:0000313" key="7">
    <source>
        <dbReference type="EMBL" id="CAI3978453.1"/>
    </source>
</evidence>
<comment type="subcellular location">
    <subcellularLocation>
        <location evidence="1">Membrane</location>
        <topology evidence="1">Multi-pass membrane protein</topology>
    </subcellularLocation>
</comment>
<feature type="compositionally biased region" description="Polar residues" evidence="5">
    <location>
        <begin position="570"/>
        <end position="590"/>
    </location>
</feature>
<feature type="compositionally biased region" description="Low complexity" evidence="5">
    <location>
        <begin position="517"/>
        <end position="534"/>
    </location>
</feature>
<dbReference type="GO" id="GO:0015165">
    <property type="term" value="F:pyrimidine nucleotide-sugar transmembrane transporter activity"/>
    <property type="evidence" value="ECO:0007669"/>
    <property type="project" value="InterPro"/>
</dbReference>
<dbReference type="Proteomes" id="UP001152797">
    <property type="component" value="Unassembled WGS sequence"/>
</dbReference>
<keyword evidence="2 6" id="KW-0812">Transmembrane</keyword>
<evidence type="ECO:0000313" key="8">
    <source>
        <dbReference type="EMBL" id="CAL1131828.1"/>
    </source>
</evidence>
<dbReference type="GO" id="GO:0000139">
    <property type="term" value="C:Golgi membrane"/>
    <property type="evidence" value="ECO:0007669"/>
    <property type="project" value="InterPro"/>
</dbReference>
<comment type="caution">
    <text evidence="7">The sequence shown here is derived from an EMBL/GenBank/DDBJ whole genome shotgun (WGS) entry which is preliminary data.</text>
</comment>
<evidence type="ECO:0000256" key="4">
    <source>
        <dbReference type="ARBA" id="ARBA00023136"/>
    </source>
</evidence>
<organism evidence="7">
    <name type="scientific">Cladocopium goreaui</name>
    <dbReference type="NCBI Taxonomy" id="2562237"/>
    <lineage>
        <taxon>Eukaryota</taxon>
        <taxon>Sar</taxon>
        <taxon>Alveolata</taxon>
        <taxon>Dinophyceae</taxon>
        <taxon>Suessiales</taxon>
        <taxon>Symbiodiniaceae</taxon>
        <taxon>Cladocopium</taxon>
    </lineage>
</organism>
<evidence type="ECO:0000256" key="2">
    <source>
        <dbReference type="ARBA" id="ARBA00022692"/>
    </source>
</evidence>
<gene>
    <name evidence="7" type="ORF">C1SCF055_LOCUS6505</name>
</gene>
<dbReference type="EMBL" id="CAMXCT010000413">
    <property type="protein sequence ID" value="CAI3978453.1"/>
    <property type="molecule type" value="Genomic_DNA"/>
</dbReference>